<dbReference type="AlphaFoldDB" id="A0AA38TVR6"/>
<dbReference type="InterPro" id="IPR041800">
    <property type="entry name" value="ASCC2_CUE"/>
</dbReference>
<feature type="compositionally biased region" description="Basic residues" evidence="1">
    <location>
        <begin position="917"/>
        <end position="926"/>
    </location>
</feature>
<name>A0AA38TVR6_9ASTR</name>
<dbReference type="PANTHER" id="PTHR21494">
    <property type="entry name" value="ACTIVATING SIGNAL COINTEGRATOR 1 COMPLEX SUBUNIT 2 ASC-1 COMPLEX SUBUNIT P100"/>
    <property type="match status" value="1"/>
</dbReference>
<feature type="compositionally biased region" description="Low complexity" evidence="1">
    <location>
        <begin position="46"/>
        <end position="59"/>
    </location>
</feature>
<sequence length="948" mass="104772">MSNHQRYSSKGLPNRTHQQKFVPKSAPLNSNSNSTLSDSLRKQQQSSSSSEITTTTSSSGHRTIQPAGTFLNYLPQDEAVAAGLGAEDGGLDPLESQSVVDLLNRECSRLLKLNPKDFWREVASDASLHVFLESFLKFRSRWYDFPYRGARGMVAGVIVGEHELSRRAFMILYRISSNRDPGAKASDSLSAKDHEVILQEKKLLDLPKLLDICAIYGHENEELTRLLSIKVSVVVKALIMLRSCPKLETLLEVYQALITHLWVSEDKVTNAIKAQPMIQDSFTSVISHFLNIVHTMYERCSTSLEVLFSSHDAQDGSTRLHTDYLEVMDFINDAIVSMDALVSAYKHAAVYFSCPVETSYGSDELLKILARLHDSLLPTLQQGFKIIFSANKNGSQLTSSDMLSNIATSLKMLSSRTVDFCWKLLSLCYLGEELFGENNPLPSASKIFPAQVEDPMIRADVLVQTFREISEECSTVKDGRSVNSLLQSVDKKYQLMGRLELLRNEGMYHNLIINSNNTNLPSFEWLSTGTNDLYLYSFFFWCIGWISMDNEQLQFLSGIISVSTNREILHLSSATNKVELDEDNAIIESKISQVKDLFPDYGNGFISACLEVYNHNPEEVISRILEGTLHSDLVSLDTSLTSVPPKTKTTPPVSKKDKGKGILVELPTPTNVVVPHVAKPQLEGPSSTSSSVGRFIRKSTTNVPVPQILDTKDETAKNFALQSVLEYEDEYDDSFDDLGLSVGDSGPDDLNEKVTSTDASDASRWGSRQKPQFYVKDGKNYSYKVSGSVAAANYNEASIVNQAQKEMIHGLGRGGNIPLGAVKKVMEVSEGKHGEHNPIGTAGNVNSVRRGDGRNSNNRKDHNAPMKSNDNVDQVGGRGGSVRGRGWGRGNIGKEQTTTESNEGEDNSESVSERGRGGRGRGRRGGGRSNHYRKDQAMKKHFSGLGGF</sequence>
<gene>
    <name evidence="3" type="ORF">OSB04_007010</name>
</gene>
<feature type="region of interest" description="Disordered" evidence="1">
    <location>
        <begin position="831"/>
        <end position="948"/>
    </location>
</feature>
<dbReference type="SUPFAM" id="SSF46934">
    <property type="entry name" value="UBA-like"/>
    <property type="match status" value="1"/>
</dbReference>
<dbReference type="Pfam" id="PF02845">
    <property type="entry name" value="CUE"/>
    <property type="match status" value="1"/>
</dbReference>
<feature type="compositionally biased region" description="Low complexity" evidence="1">
    <location>
        <begin position="28"/>
        <end position="38"/>
    </location>
</feature>
<dbReference type="Gene3D" id="1.10.8.10">
    <property type="entry name" value="DNA helicase RuvA subunit, C-terminal domain"/>
    <property type="match status" value="1"/>
</dbReference>
<protein>
    <recommendedName>
        <fullName evidence="2">CUE domain-containing protein</fullName>
    </recommendedName>
</protein>
<feature type="region of interest" description="Disordered" evidence="1">
    <location>
        <begin position="1"/>
        <end position="64"/>
    </location>
</feature>
<dbReference type="Proteomes" id="UP001172457">
    <property type="component" value="Chromosome 2"/>
</dbReference>
<dbReference type="SMART" id="SM00546">
    <property type="entry name" value="CUE"/>
    <property type="match status" value="1"/>
</dbReference>
<evidence type="ECO:0000313" key="3">
    <source>
        <dbReference type="EMBL" id="KAJ9561850.1"/>
    </source>
</evidence>
<dbReference type="GO" id="GO:0043130">
    <property type="term" value="F:ubiquitin binding"/>
    <property type="evidence" value="ECO:0007669"/>
    <property type="project" value="InterPro"/>
</dbReference>
<dbReference type="CDD" id="cd14364">
    <property type="entry name" value="CUE_ASCC2"/>
    <property type="match status" value="1"/>
</dbReference>
<proteinExistence type="predicted"/>
<dbReference type="PANTHER" id="PTHR21494:SF0">
    <property type="entry name" value="ACTIVATING SIGNAL COINTEGRATOR 1 COMPLEX SUBUNIT 2"/>
    <property type="match status" value="1"/>
</dbReference>
<feature type="compositionally biased region" description="Basic and acidic residues" evidence="1">
    <location>
        <begin position="849"/>
        <end position="864"/>
    </location>
</feature>
<dbReference type="InterPro" id="IPR052586">
    <property type="entry name" value="ASCC2"/>
</dbReference>
<evidence type="ECO:0000256" key="1">
    <source>
        <dbReference type="SAM" id="MobiDB-lite"/>
    </source>
</evidence>
<reference evidence="3" key="1">
    <citation type="submission" date="2023-03" db="EMBL/GenBank/DDBJ databases">
        <title>Chromosome-scale reference genome and RAD-based genetic map of yellow starthistle (Centaurea solstitialis) reveal putative structural variation and QTLs associated with invader traits.</title>
        <authorList>
            <person name="Reatini B."/>
            <person name="Cang F.A."/>
            <person name="Jiang Q."/>
            <person name="Mckibben M.T.W."/>
            <person name="Barker M.S."/>
            <person name="Rieseberg L.H."/>
            <person name="Dlugosch K.M."/>
        </authorList>
    </citation>
    <scope>NUCLEOTIDE SEQUENCE</scope>
    <source>
        <strain evidence="3">CAN-66</strain>
        <tissue evidence="3">Leaf</tissue>
    </source>
</reference>
<keyword evidence="4" id="KW-1185">Reference proteome</keyword>
<feature type="region of interest" description="Disordered" evidence="1">
    <location>
        <begin position="741"/>
        <end position="764"/>
    </location>
</feature>
<feature type="domain" description="CUE" evidence="2">
    <location>
        <begin position="586"/>
        <end position="629"/>
    </location>
</feature>
<dbReference type="InterPro" id="IPR003892">
    <property type="entry name" value="CUE"/>
</dbReference>
<dbReference type="InterPro" id="IPR009060">
    <property type="entry name" value="UBA-like_sf"/>
</dbReference>
<feature type="compositionally biased region" description="Gly residues" evidence="1">
    <location>
        <begin position="876"/>
        <end position="891"/>
    </location>
</feature>
<evidence type="ECO:0000313" key="4">
    <source>
        <dbReference type="Proteomes" id="UP001172457"/>
    </source>
</evidence>
<accession>A0AA38TVR6</accession>
<organism evidence="3 4">
    <name type="scientific">Centaurea solstitialis</name>
    <name type="common">yellow star-thistle</name>
    <dbReference type="NCBI Taxonomy" id="347529"/>
    <lineage>
        <taxon>Eukaryota</taxon>
        <taxon>Viridiplantae</taxon>
        <taxon>Streptophyta</taxon>
        <taxon>Embryophyta</taxon>
        <taxon>Tracheophyta</taxon>
        <taxon>Spermatophyta</taxon>
        <taxon>Magnoliopsida</taxon>
        <taxon>eudicotyledons</taxon>
        <taxon>Gunneridae</taxon>
        <taxon>Pentapetalae</taxon>
        <taxon>asterids</taxon>
        <taxon>campanulids</taxon>
        <taxon>Asterales</taxon>
        <taxon>Asteraceae</taxon>
        <taxon>Carduoideae</taxon>
        <taxon>Cardueae</taxon>
        <taxon>Centaureinae</taxon>
        <taxon>Centaurea</taxon>
    </lineage>
</organism>
<evidence type="ECO:0000259" key="2">
    <source>
        <dbReference type="PROSITE" id="PS51140"/>
    </source>
</evidence>
<dbReference type="PROSITE" id="PS51140">
    <property type="entry name" value="CUE"/>
    <property type="match status" value="1"/>
</dbReference>
<comment type="caution">
    <text evidence="3">The sequence shown here is derived from an EMBL/GenBank/DDBJ whole genome shotgun (WGS) entry which is preliminary data.</text>
</comment>
<dbReference type="EMBL" id="JARYMX010000002">
    <property type="protein sequence ID" value="KAJ9561850.1"/>
    <property type="molecule type" value="Genomic_DNA"/>
</dbReference>